<reference evidence="2" key="1">
    <citation type="journal article" date="2023" name="G3 (Bethesda)">
        <title>Genome assembly and association tests identify interacting loci associated with vigor, precocity, and sex in interspecific pistachio rootstocks.</title>
        <authorList>
            <person name="Palmer W."/>
            <person name="Jacygrad E."/>
            <person name="Sagayaradj S."/>
            <person name="Cavanaugh K."/>
            <person name="Han R."/>
            <person name="Bertier L."/>
            <person name="Beede B."/>
            <person name="Kafkas S."/>
            <person name="Golino D."/>
            <person name="Preece J."/>
            <person name="Michelmore R."/>
        </authorList>
    </citation>
    <scope>NUCLEOTIDE SEQUENCE [LARGE SCALE GENOMIC DNA]</scope>
</reference>
<evidence type="ECO:0000313" key="2">
    <source>
        <dbReference type="Proteomes" id="UP001164250"/>
    </source>
</evidence>
<name>A0ACC1C1V6_9ROSI</name>
<evidence type="ECO:0000313" key="1">
    <source>
        <dbReference type="EMBL" id="KAJ0105992.1"/>
    </source>
</evidence>
<proteinExistence type="predicted"/>
<sequence>MIYGRDELSLEKVKSNLETKEKIDKNLVVNERSNKSVGLFVDRGRTKERNSNSRKSRSKSRLRNLTCNYCKKKGHIKTDCFKWKNKQKADESKSKSEKANIVDNDNGELLCVNDTKHDLRQVGSWI</sequence>
<keyword evidence="2" id="KW-1185">Reference proteome</keyword>
<accession>A0ACC1C1V6</accession>
<comment type="caution">
    <text evidence="1">The sequence shown here is derived from an EMBL/GenBank/DDBJ whole genome shotgun (WGS) entry which is preliminary data.</text>
</comment>
<dbReference type="EMBL" id="CM047898">
    <property type="protein sequence ID" value="KAJ0105992.1"/>
    <property type="molecule type" value="Genomic_DNA"/>
</dbReference>
<dbReference type="Proteomes" id="UP001164250">
    <property type="component" value="Chromosome 2"/>
</dbReference>
<protein>
    <submittedName>
        <fullName evidence="1">Uncharacterized protein</fullName>
    </submittedName>
</protein>
<organism evidence="1 2">
    <name type="scientific">Pistacia atlantica</name>
    <dbReference type="NCBI Taxonomy" id="434234"/>
    <lineage>
        <taxon>Eukaryota</taxon>
        <taxon>Viridiplantae</taxon>
        <taxon>Streptophyta</taxon>
        <taxon>Embryophyta</taxon>
        <taxon>Tracheophyta</taxon>
        <taxon>Spermatophyta</taxon>
        <taxon>Magnoliopsida</taxon>
        <taxon>eudicotyledons</taxon>
        <taxon>Gunneridae</taxon>
        <taxon>Pentapetalae</taxon>
        <taxon>rosids</taxon>
        <taxon>malvids</taxon>
        <taxon>Sapindales</taxon>
        <taxon>Anacardiaceae</taxon>
        <taxon>Pistacia</taxon>
    </lineage>
</organism>
<gene>
    <name evidence="1" type="ORF">Patl1_18712</name>
</gene>